<dbReference type="AlphaFoldDB" id="A0AA40KHG9"/>
<organism evidence="2 3">
    <name type="scientific">Melipona bicolor</name>
    <dbReference type="NCBI Taxonomy" id="60889"/>
    <lineage>
        <taxon>Eukaryota</taxon>
        <taxon>Metazoa</taxon>
        <taxon>Ecdysozoa</taxon>
        <taxon>Arthropoda</taxon>
        <taxon>Hexapoda</taxon>
        <taxon>Insecta</taxon>
        <taxon>Pterygota</taxon>
        <taxon>Neoptera</taxon>
        <taxon>Endopterygota</taxon>
        <taxon>Hymenoptera</taxon>
        <taxon>Apocrita</taxon>
        <taxon>Aculeata</taxon>
        <taxon>Apoidea</taxon>
        <taxon>Anthophila</taxon>
        <taxon>Apidae</taxon>
        <taxon>Melipona</taxon>
    </lineage>
</organism>
<evidence type="ECO:0000313" key="3">
    <source>
        <dbReference type="Proteomes" id="UP001177670"/>
    </source>
</evidence>
<comment type="caution">
    <text evidence="2">The sequence shown here is derived from an EMBL/GenBank/DDBJ whole genome shotgun (WGS) entry which is preliminary data.</text>
</comment>
<dbReference type="Proteomes" id="UP001177670">
    <property type="component" value="Unassembled WGS sequence"/>
</dbReference>
<gene>
    <name evidence="2" type="ORF">K0M31_012495</name>
</gene>
<dbReference type="EMBL" id="JAHYIQ010000031">
    <property type="protein sequence ID" value="KAK1120516.1"/>
    <property type="molecule type" value="Genomic_DNA"/>
</dbReference>
<feature type="region of interest" description="Disordered" evidence="1">
    <location>
        <begin position="40"/>
        <end position="68"/>
    </location>
</feature>
<evidence type="ECO:0000313" key="2">
    <source>
        <dbReference type="EMBL" id="KAK1120516.1"/>
    </source>
</evidence>
<reference evidence="2" key="1">
    <citation type="submission" date="2021-10" db="EMBL/GenBank/DDBJ databases">
        <title>Melipona bicolor Genome sequencing and assembly.</title>
        <authorList>
            <person name="Araujo N.S."/>
            <person name="Arias M.C."/>
        </authorList>
    </citation>
    <scope>NUCLEOTIDE SEQUENCE</scope>
    <source>
        <strain evidence="2">USP_2M_L1-L4_2017</strain>
        <tissue evidence="2">Whole body</tissue>
    </source>
</reference>
<keyword evidence="3" id="KW-1185">Reference proteome</keyword>
<name>A0AA40KHG9_9HYME</name>
<proteinExistence type="predicted"/>
<sequence>MCRFNERPHAHAANFYNAPTRGGSFRLGTSGRLIGQTTWERSGREEGSEETFSMKTGRDHGNRRCPTKGATLHAGPNCLGRARWDLAVSSCPFIKLSLDVRPSGKTEPSIRRRNSSTGNRLIVNRGNYVCMSGQEQNTDAAEYYFNIPRLERLARRGPHTLKGRAPATWLSLDTTLSVASRLKIRSRGGNAAGKLTAASSSENTAPLRYNETLPPSFTVFPLPRRARVIRISVDKTFDSFVWGFI</sequence>
<evidence type="ECO:0000256" key="1">
    <source>
        <dbReference type="SAM" id="MobiDB-lite"/>
    </source>
</evidence>
<protein>
    <submittedName>
        <fullName evidence="2">Uncharacterized protein</fullName>
    </submittedName>
</protein>
<accession>A0AA40KHG9</accession>